<feature type="transmembrane region" description="Helical" evidence="1">
    <location>
        <begin position="99"/>
        <end position="123"/>
    </location>
</feature>
<organism evidence="2 3">
    <name type="scientific">Trypanosoma theileri</name>
    <dbReference type="NCBI Taxonomy" id="67003"/>
    <lineage>
        <taxon>Eukaryota</taxon>
        <taxon>Discoba</taxon>
        <taxon>Euglenozoa</taxon>
        <taxon>Kinetoplastea</taxon>
        <taxon>Metakinetoplastina</taxon>
        <taxon>Trypanosomatida</taxon>
        <taxon>Trypanosomatidae</taxon>
        <taxon>Trypanosoma</taxon>
    </lineage>
</organism>
<evidence type="ECO:0000256" key="1">
    <source>
        <dbReference type="SAM" id="Phobius"/>
    </source>
</evidence>
<keyword evidence="1" id="KW-0472">Membrane</keyword>
<dbReference type="Pfam" id="PF07344">
    <property type="entry name" value="Amastin"/>
    <property type="match status" value="1"/>
</dbReference>
<dbReference type="OrthoDB" id="244479at2759"/>
<feature type="transmembrane region" description="Helical" evidence="1">
    <location>
        <begin position="71"/>
        <end position="90"/>
    </location>
</feature>
<feature type="transmembrane region" description="Helical" evidence="1">
    <location>
        <begin position="143"/>
        <end position="170"/>
    </location>
</feature>
<keyword evidence="1" id="KW-1133">Transmembrane helix</keyword>
<gene>
    <name evidence="2" type="ORF">TM35_000271830</name>
</gene>
<comment type="caution">
    <text evidence="2">The sequence shown here is derived from an EMBL/GenBank/DDBJ whole genome shotgun (WGS) entry which is preliminary data.</text>
</comment>
<reference evidence="2 3" key="1">
    <citation type="submission" date="2017-03" db="EMBL/GenBank/DDBJ databases">
        <title>An alternative strategy for trypanosome survival in the mammalian bloodstream revealed through genome and transcriptome analysis of the ubiquitous bovine parasite Trypanosoma (Megatrypanum) theileri.</title>
        <authorList>
            <person name="Kelly S."/>
            <person name="Ivens A."/>
            <person name="Mott A."/>
            <person name="O'Neill E."/>
            <person name="Emms D."/>
            <person name="Macleod O."/>
            <person name="Voorheis P."/>
            <person name="Matthews J."/>
            <person name="Matthews K."/>
            <person name="Carrington M."/>
        </authorList>
    </citation>
    <scope>NUCLEOTIDE SEQUENCE [LARGE SCALE GENOMIC DNA]</scope>
    <source>
        <strain evidence="2">Edinburgh</strain>
    </source>
</reference>
<dbReference type="InterPro" id="IPR009944">
    <property type="entry name" value="Amastin"/>
</dbReference>
<dbReference type="AlphaFoldDB" id="A0A1X0NQ58"/>
<name>A0A1X0NQ58_9TRYP</name>
<dbReference type="Gene3D" id="1.20.140.150">
    <property type="match status" value="1"/>
</dbReference>
<dbReference type="RefSeq" id="XP_028880659.1">
    <property type="nucleotide sequence ID" value="XM_029028076.1"/>
</dbReference>
<dbReference type="EMBL" id="NBCO01000027">
    <property type="protein sequence ID" value="ORC86593.1"/>
    <property type="molecule type" value="Genomic_DNA"/>
</dbReference>
<dbReference type="Proteomes" id="UP000192257">
    <property type="component" value="Unassembled WGS sequence"/>
</dbReference>
<sequence length="179" mass="20020">MKFGLGLIPLVVEAIVFLFVLIATPLEMFRLDVLGGDSCITLWGARKCSSTKYSSRSFQCDRQRNTMRAGAAFAIISIFFTLVCVFMIFLKDTIKIGSFVAKVCAIVSVCTILIAWATAAGVYHQKMCKILLFELPSYKNDGWKLGAGFGLMVTAWCLQVINAVLCFILWRKEYEEERG</sequence>
<accession>A0A1X0NQ58</accession>
<proteinExistence type="predicted"/>
<dbReference type="VEuPathDB" id="TriTrypDB:TM35_000271830"/>
<evidence type="ECO:0000313" key="3">
    <source>
        <dbReference type="Proteomes" id="UP000192257"/>
    </source>
</evidence>
<protein>
    <submittedName>
        <fullName evidence="2">Amastin-like surface protein-like protein</fullName>
    </submittedName>
</protein>
<feature type="transmembrane region" description="Helical" evidence="1">
    <location>
        <begin position="7"/>
        <end position="26"/>
    </location>
</feature>
<dbReference type="PANTHER" id="PTHR33297:SF4">
    <property type="entry name" value="AMASTIN"/>
    <property type="match status" value="1"/>
</dbReference>
<keyword evidence="1" id="KW-0812">Transmembrane</keyword>
<dbReference type="PANTHER" id="PTHR33297">
    <property type="entry name" value="AMASTIN-LIKE SURFACE PROTEIN-LIKE PROTEIN-RELATED"/>
    <property type="match status" value="1"/>
</dbReference>
<evidence type="ECO:0000313" key="2">
    <source>
        <dbReference type="EMBL" id="ORC86593.1"/>
    </source>
</evidence>
<dbReference type="GeneID" id="39987856"/>
<keyword evidence="3" id="KW-1185">Reference proteome</keyword>